<keyword evidence="3" id="KW-0804">Transcription</keyword>
<dbReference type="Proteomes" id="UP000501849">
    <property type="component" value="Plasmid unnamed2"/>
</dbReference>
<dbReference type="KEGG" id="mfre:EXE63_02105"/>
<organism evidence="6 7">
    <name type="scientific">Mycolicibacterium frederiksbergense</name>
    <dbReference type="NCBI Taxonomy" id="117567"/>
    <lineage>
        <taxon>Bacteria</taxon>
        <taxon>Bacillati</taxon>
        <taxon>Actinomycetota</taxon>
        <taxon>Actinomycetes</taxon>
        <taxon>Mycobacteriales</taxon>
        <taxon>Mycobacteriaceae</taxon>
        <taxon>Mycolicibacterium</taxon>
    </lineage>
</organism>
<dbReference type="PROSITE" id="PS01081">
    <property type="entry name" value="HTH_TETR_1"/>
    <property type="match status" value="1"/>
</dbReference>
<dbReference type="PROSITE" id="PS50977">
    <property type="entry name" value="HTH_TETR_2"/>
    <property type="match status" value="1"/>
</dbReference>
<dbReference type="InterPro" id="IPR050109">
    <property type="entry name" value="HTH-type_TetR-like_transc_reg"/>
</dbReference>
<evidence type="ECO:0000256" key="3">
    <source>
        <dbReference type="ARBA" id="ARBA00023163"/>
    </source>
</evidence>
<dbReference type="InterPro" id="IPR041347">
    <property type="entry name" value="MftR_C"/>
</dbReference>
<proteinExistence type="predicted"/>
<dbReference type="GO" id="GO:0000976">
    <property type="term" value="F:transcription cis-regulatory region binding"/>
    <property type="evidence" value="ECO:0007669"/>
    <property type="project" value="TreeGrafter"/>
</dbReference>
<keyword evidence="2 4" id="KW-0238">DNA-binding</keyword>
<evidence type="ECO:0000256" key="1">
    <source>
        <dbReference type="ARBA" id="ARBA00023015"/>
    </source>
</evidence>
<evidence type="ECO:0000256" key="2">
    <source>
        <dbReference type="ARBA" id="ARBA00023125"/>
    </source>
</evidence>
<dbReference type="InterPro" id="IPR001647">
    <property type="entry name" value="HTH_TetR"/>
</dbReference>
<keyword evidence="1" id="KW-0805">Transcription regulation</keyword>
<feature type="DNA-binding region" description="H-T-H motif" evidence="4">
    <location>
        <begin position="35"/>
        <end position="54"/>
    </location>
</feature>
<evidence type="ECO:0000313" key="6">
    <source>
        <dbReference type="EMBL" id="QIV79840.1"/>
    </source>
</evidence>
<evidence type="ECO:0000259" key="5">
    <source>
        <dbReference type="PROSITE" id="PS50977"/>
    </source>
</evidence>
<accession>A0A6H0RY02</accession>
<dbReference type="RefSeq" id="WP_168140582.1">
    <property type="nucleotide sequence ID" value="NZ_CP038798.1"/>
</dbReference>
<keyword evidence="7" id="KW-1185">Reference proteome</keyword>
<evidence type="ECO:0000313" key="7">
    <source>
        <dbReference type="Proteomes" id="UP000501849"/>
    </source>
</evidence>
<protein>
    <submittedName>
        <fullName evidence="6">TetR family transcriptional regulator</fullName>
    </submittedName>
</protein>
<dbReference type="GO" id="GO:0003700">
    <property type="term" value="F:DNA-binding transcription factor activity"/>
    <property type="evidence" value="ECO:0007669"/>
    <property type="project" value="TreeGrafter"/>
</dbReference>
<feature type="domain" description="HTH tetR-type" evidence="5">
    <location>
        <begin position="12"/>
        <end position="72"/>
    </location>
</feature>
<gene>
    <name evidence="6" type="ORF">EXE63_02105</name>
</gene>
<dbReference type="InterPro" id="IPR023772">
    <property type="entry name" value="DNA-bd_HTH_TetR-type_CS"/>
</dbReference>
<dbReference type="InterPro" id="IPR009057">
    <property type="entry name" value="Homeodomain-like_sf"/>
</dbReference>
<dbReference type="PANTHER" id="PTHR30055:SF234">
    <property type="entry name" value="HTH-TYPE TRANSCRIPTIONAL REGULATOR BETI"/>
    <property type="match status" value="1"/>
</dbReference>
<reference evidence="6 7" key="1">
    <citation type="submission" date="2019-04" db="EMBL/GenBank/DDBJ databases">
        <title>Draft, Whole-Genome Sequence of the Anthracene-degrading Mycobacterium frederiksbergense LB501T, Isolated from a Polycyclic Aromatic Hydrocarbon (PAH)-Contaminated Soil.</title>
        <authorList>
            <person name="Augelletti F."/>
        </authorList>
    </citation>
    <scope>NUCLEOTIDE SEQUENCE [LARGE SCALE GENOMIC DNA]</scope>
    <source>
        <strain evidence="6 7">LB 501T</strain>
        <plasmid evidence="6 7">unnamed2</plasmid>
    </source>
</reference>
<sequence>MTQTGLRDRKKLATKEALGRAALDLAAKNGLSSVTTDEIANAANVSARTFFNYFASKEEAVMFVVDRAMADVIAAFARRDRTEPVLDSLESTMLEFVEVSDDFFRVVSVVRLMADHPTLAPHHVSLQDSATTTMLDEIAKRTGHDPRVDVFPRLVFHAAQAVSLAAIELHVIGTGEMPDRQIIADSMRTGYQQLRDGLVQPRQRHRTTAAGMD</sequence>
<evidence type="ECO:0000256" key="4">
    <source>
        <dbReference type="PROSITE-ProRule" id="PRU00335"/>
    </source>
</evidence>
<dbReference type="Pfam" id="PF17754">
    <property type="entry name" value="TetR_C_14"/>
    <property type="match status" value="1"/>
</dbReference>
<geneLocation type="plasmid" evidence="6 7">
    <name>unnamed2</name>
</geneLocation>
<dbReference type="EMBL" id="CP038798">
    <property type="protein sequence ID" value="QIV79840.1"/>
    <property type="molecule type" value="Genomic_DNA"/>
</dbReference>
<dbReference type="Pfam" id="PF00440">
    <property type="entry name" value="TetR_N"/>
    <property type="match status" value="1"/>
</dbReference>
<keyword evidence="6" id="KW-0614">Plasmid</keyword>
<dbReference type="AlphaFoldDB" id="A0A6H0RY02"/>
<dbReference type="SUPFAM" id="SSF46689">
    <property type="entry name" value="Homeodomain-like"/>
    <property type="match status" value="1"/>
</dbReference>
<name>A0A6H0RY02_9MYCO</name>
<dbReference type="Gene3D" id="1.10.357.10">
    <property type="entry name" value="Tetracycline Repressor, domain 2"/>
    <property type="match status" value="1"/>
</dbReference>
<dbReference type="Gene3D" id="1.10.10.60">
    <property type="entry name" value="Homeodomain-like"/>
    <property type="match status" value="1"/>
</dbReference>
<dbReference type="PANTHER" id="PTHR30055">
    <property type="entry name" value="HTH-TYPE TRANSCRIPTIONAL REGULATOR RUTR"/>
    <property type="match status" value="1"/>
</dbReference>